<evidence type="ECO:0000256" key="10">
    <source>
        <dbReference type="SAM" id="Phobius"/>
    </source>
</evidence>
<dbReference type="Pfam" id="PF23256">
    <property type="entry name" value="CHX17_2nd"/>
    <property type="match status" value="1"/>
</dbReference>
<reference evidence="14" key="2">
    <citation type="journal article" date="2024" name="Plant">
        <title>Genomic evolution and insights into agronomic trait innovations of Sesamum species.</title>
        <authorList>
            <person name="Miao H."/>
            <person name="Wang L."/>
            <person name="Qu L."/>
            <person name="Liu H."/>
            <person name="Sun Y."/>
            <person name="Le M."/>
            <person name="Wang Q."/>
            <person name="Wei S."/>
            <person name="Zheng Y."/>
            <person name="Lin W."/>
            <person name="Duan Y."/>
            <person name="Cao H."/>
            <person name="Xiong S."/>
            <person name="Wang X."/>
            <person name="Wei L."/>
            <person name="Li C."/>
            <person name="Ma Q."/>
            <person name="Ju M."/>
            <person name="Zhao R."/>
            <person name="Li G."/>
            <person name="Mu C."/>
            <person name="Tian Q."/>
            <person name="Mei H."/>
            <person name="Zhang T."/>
            <person name="Gao T."/>
            <person name="Zhang H."/>
        </authorList>
    </citation>
    <scope>NUCLEOTIDE SEQUENCE</scope>
    <source>
        <strain evidence="14">KEN8</strain>
    </source>
</reference>
<evidence type="ECO:0000256" key="6">
    <source>
        <dbReference type="ARBA" id="ARBA00022989"/>
    </source>
</evidence>
<evidence type="ECO:0000256" key="3">
    <source>
        <dbReference type="ARBA" id="ARBA00022538"/>
    </source>
</evidence>
<proteinExistence type="inferred from homology"/>
<organism evidence="14">
    <name type="scientific">Sesamum calycinum</name>
    <dbReference type="NCBI Taxonomy" id="2727403"/>
    <lineage>
        <taxon>Eukaryota</taxon>
        <taxon>Viridiplantae</taxon>
        <taxon>Streptophyta</taxon>
        <taxon>Embryophyta</taxon>
        <taxon>Tracheophyta</taxon>
        <taxon>Spermatophyta</taxon>
        <taxon>Magnoliopsida</taxon>
        <taxon>eudicotyledons</taxon>
        <taxon>Gunneridae</taxon>
        <taxon>Pentapetalae</taxon>
        <taxon>asterids</taxon>
        <taxon>lamiids</taxon>
        <taxon>Lamiales</taxon>
        <taxon>Pedaliaceae</taxon>
        <taxon>Sesamum</taxon>
    </lineage>
</organism>
<evidence type="ECO:0000256" key="9">
    <source>
        <dbReference type="ARBA" id="ARBA00038341"/>
    </source>
</evidence>
<comment type="similarity">
    <text evidence="9">Belongs to the monovalent cation:proton antiporter 2 (CPA2) transporter (TC 2.A.37) family. CHX (TC 2.A.37.4) subfamily.</text>
</comment>
<evidence type="ECO:0000259" key="12">
    <source>
        <dbReference type="Pfam" id="PF23256"/>
    </source>
</evidence>
<feature type="domain" description="Cation/H(+) antiporter central" evidence="12">
    <location>
        <begin position="417"/>
        <end position="559"/>
    </location>
</feature>
<feature type="domain" description="Cation/H+ exchanger transmembrane" evidence="11">
    <location>
        <begin position="172"/>
        <end position="361"/>
    </location>
</feature>
<evidence type="ECO:0000256" key="8">
    <source>
        <dbReference type="ARBA" id="ARBA00023136"/>
    </source>
</evidence>
<keyword evidence="2" id="KW-0813">Transport</keyword>
<keyword evidence="5" id="KW-0630">Potassium</keyword>
<feature type="domain" description="Cation/H(+) antiporter C-terminal" evidence="13">
    <location>
        <begin position="564"/>
        <end position="714"/>
    </location>
</feature>
<feature type="transmembrane region" description="Helical" evidence="10">
    <location>
        <begin position="343"/>
        <end position="365"/>
    </location>
</feature>
<accession>A0AAW2LZE2</accession>
<dbReference type="InterPro" id="IPR057290">
    <property type="entry name" value="CHX17_C"/>
</dbReference>
<evidence type="ECO:0000256" key="5">
    <source>
        <dbReference type="ARBA" id="ARBA00022958"/>
    </source>
</evidence>
<feature type="transmembrane region" description="Helical" evidence="10">
    <location>
        <begin position="125"/>
        <end position="147"/>
    </location>
</feature>
<feature type="transmembrane region" description="Helical" evidence="10">
    <location>
        <begin position="60"/>
        <end position="76"/>
    </location>
</feature>
<dbReference type="InterPro" id="IPR057291">
    <property type="entry name" value="CHX17_2nd"/>
</dbReference>
<keyword evidence="7" id="KW-0406">Ion transport</keyword>
<keyword evidence="3" id="KW-0633">Potassium transport</keyword>
<dbReference type="PANTHER" id="PTHR32468">
    <property type="entry name" value="CATION/H + ANTIPORTER"/>
    <property type="match status" value="1"/>
</dbReference>
<feature type="transmembrane region" description="Helical" evidence="10">
    <location>
        <begin position="201"/>
        <end position="234"/>
    </location>
</feature>
<dbReference type="GO" id="GO:1902600">
    <property type="term" value="P:proton transmembrane transport"/>
    <property type="evidence" value="ECO:0007669"/>
    <property type="project" value="InterPro"/>
</dbReference>
<feature type="transmembrane region" description="Helical" evidence="10">
    <location>
        <begin position="279"/>
        <end position="304"/>
    </location>
</feature>
<dbReference type="InterPro" id="IPR050794">
    <property type="entry name" value="CPA2_transporter"/>
</dbReference>
<dbReference type="GO" id="GO:0006813">
    <property type="term" value="P:potassium ion transport"/>
    <property type="evidence" value="ECO:0007669"/>
    <property type="project" value="UniProtKB-KW"/>
</dbReference>
<feature type="transmembrane region" description="Helical" evidence="10">
    <location>
        <begin position="96"/>
        <end position="113"/>
    </location>
</feature>
<dbReference type="GO" id="GO:0006885">
    <property type="term" value="P:regulation of pH"/>
    <property type="evidence" value="ECO:0007669"/>
    <property type="project" value="TreeGrafter"/>
</dbReference>
<comment type="caution">
    <text evidence="14">The sequence shown here is derived from an EMBL/GenBank/DDBJ whole genome shotgun (WGS) entry which is preliminary data.</text>
</comment>
<sequence>MATNAAANCPPPMKATSNGVFQGDDPLHFALPLVIIQICLVVVLTRVLAYLLRPLRQPRVIAEIIGGIILGPSALGRNKKYLHAVFPPRSLPVLDTLANLGLLFFLFLVGLELDPKSLRRTGKKALNIALAGISFPFALGIGTSFALRATISKDARAVLRFFRCGSSCGLGFVTLCIFIGPPIFKWMARHSSEGESVNEVYVCATLVAVLAAGLVTDIIGIHALFGAFVLGVLVPKEGPFAGALVEKVEDLVSGLFLPLYFVSSGLKTDVATIRGAQSWGLLALVIFTACFGKIVGTVVVARLCKVPFREALTLGFLMNTKGLVELIVLNIGRDRGVLNDQAFAIMVLMALVTTFITTPIVMAIYKPARMARSEYRHRTIQRKEASSQLRLLTCFHSTRSIPTLINLMEASRGTANRGRLRVYAMHLMELTERSSAILMVHKARKNGLPFWKKGQENDPNHLVVAFEAFQQLCQVSISPTTAISPMSTMHEDICTSAETKRTAMIILPFHKHQRLDGQFETTRAELRHVNRKVLEHAPCSVGILVDRGLGGTAHVSASNVDYTITAIFFGGPDDCEAVSYGALMAEHPGISLNIVRFIIDPKVVEESVQLDIDQYDPETRSNNEEFISDFKQKASKDSSITFREVVVSNADEVIDEIQTHSRCNLFLVGRIPEGPIFSSVNKRSECPELGPIASMLMSPEFSTMASVLVVQQYRRQLTGDSLTSLREGEMKEGEYDSC</sequence>
<dbReference type="GO" id="GO:0016020">
    <property type="term" value="C:membrane"/>
    <property type="evidence" value="ECO:0007669"/>
    <property type="project" value="UniProtKB-SubCell"/>
</dbReference>
<evidence type="ECO:0000256" key="1">
    <source>
        <dbReference type="ARBA" id="ARBA00004141"/>
    </source>
</evidence>
<dbReference type="PANTHER" id="PTHR32468:SF144">
    <property type="entry name" value="CATION_H(+) ANTIPORTER 17"/>
    <property type="match status" value="1"/>
</dbReference>
<evidence type="ECO:0000256" key="7">
    <source>
        <dbReference type="ARBA" id="ARBA00023065"/>
    </source>
</evidence>
<name>A0AAW2LZE2_9LAMI</name>
<dbReference type="Pfam" id="PF00999">
    <property type="entry name" value="Na_H_Exchanger"/>
    <property type="match status" value="2"/>
</dbReference>
<protein>
    <submittedName>
        <fullName evidence="14">Cation/H(+) antiporter 18</fullName>
    </submittedName>
</protein>
<dbReference type="InterPro" id="IPR038770">
    <property type="entry name" value="Na+/solute_symporter_sf"/>
</dbReference>
<dbReference type="Gene3D" id="1.20.1530.20">
    <property type="match status" value="1"/>
</dbReference>
<keyword evidence="6 10" id="KW-1133">Transmembrane helix</keyword>
<comment type="subcellular location">
    <subcellularLocation>
        <location evidence="1">Membrane</location>
        <topology evidence="1">Multi-pass membrane protein</topology>
    </subcellularLocation>
</comment>
<evidence type="ECO:0000256" key="4">
    <source>
        <dbReference type="ARBA" id="ARBA00022692"/>
    </source>
</evidence>
<evidence type="ECO:0000313" key="14">
    <source>
        <dbReference type="EMBL" id="KAL0324243.1"/>
    </source>
</evidence>
<reference evidence="14" key="1">
    <citation type="submission" date="2020-06" db="EMBL/GenBank/DDBJ databases">
        <authorList>
            <person name="Li T."/>
            <person name="Hu X."/>
            <person name="Zhang T."/>
            <person name="Song X."/>
            <person name="Zhang H."/>
            <person name="Dai N."/>
            <person name="Sheng W."/>
            <person name="Hou X."/>
            <person name="Wei L."/>
        </authorList>
    </citation>
    <scope>NUCLEOTIDE SEQUENCE</scope>
    <source>
        <strain evidence="14">KEN8</strain>
        <tissue evidence="14">Leaf</tissue>
    </source>
</reference>
<dbReference type="GO" id="GO:0015297">
    <property type="term" value="F:antiporter activity"/>
    <property type="evidence" value="ECO:0007669"/>
    <property type="project" value="InterPro"/>
</dbReference>
<evidence type="ECO:0000256" key="2">
    <source>
        <dbReference type="ARBA" id="ARBA00022448"/>
    </source>
</evidence>
<feature type="transmembrane region" description="Helical" evidence="10">
    <location>
        <begin position="159"/>
        <end position="180"/>
    </location>
</feature>
<dbReference type="AlphaFoldDB" id="A0AAW2LZE2"/>
<evidence type="ECO:0000259" key="11">
    <source>
        <dbReference type="Pfam" id="PF00999"/>
    </source>
</evidence>
<dbReference type="EMBL" id="JACGWM010000015">
    <property type="protein sequence ID" value="KAL0324243.1"/>
    <property type="molecule type" value="Genomic_DNA"/>
</dbReference>
<dbReference type="InterPro" id="IPR006153">
    <property type="entry name" value="Cation/H_exchanger_TM"/>
</dbReference>
<dbReference type="Pfam" id="PF23259">
    <property type="entry name" value="CHX17_C"/>
    <property type="match status" value="1"/>
</dbReference>
<keyword evidence="8 10" id="KW-0472">Membrane</keyword>
<feature type="transmembrane region" description="Helical" evidence="10">
    <location>
        <begin position="29"/>
        <end position="48"/>
    </location>
</feature>
<keyword evidence="4 10" id="KW-0812">Transmembrane</keyword>
<dbReference type="GO" id="GO:0012505">
    <property type="term" value="C:endomembrane system"/>
    <property type="evidence" value="ECO:0007669"/>
    <property type="project" value="TreeGrafter"/>
</dbReference>
<gene>
    <name evidence="14" type="ORF">Scaly_2391400</name>
</gene>
<feature type="domain" description="Cation/H+ exchanger transmembrane" evidence="11">
    <location>
        <begin position="44"/>
        <end position="145"/>
    </location>
</feature>
<evidence type="ECO:0000259" key="13">
    <source>
        <dbReference type="Pfam" id="PF23259"/>
    </source>
</evidence>